<dbReference type="InterPro" id="IPR021994">
    <property type="entry name" value="DUF3592"/>
</dbReference>
<accession>A0ABQ2FER1</accession>
<comment type="caution">
    <text evidence="3">The sequence shown here is derived from an EMBL/GenBank/DDBJ whole genome shotgun (WGS) entry which is preliminary data.</text>
</comment>
<organism evidence="3 4">
    <name type="scientific">Ornithinimicrobium pekingense</name>
    <dbReference type="NCBI Taxonomy" id="384677"/>
    <lineage>
        <taxon>Bacteria</taxon>
        <taxon>Bacillati</taxon>
        <taxon>Actinomycetota</taxon>
        <taxon>Actinomycetes</taxon>
        <taxon>Micrococcales</taxon>
        <taxon>Ornithinimicrobiaceae</taxon>
        <taxon>Ornithinimicrobium</taxon>
    </lineage>
</organism>
<evidence type="ECO:0000259" key="2">
    <source>
        <dbReference type="Pfam" id="PF12158"/>
    </source>
</evidence>
<gene>
    <name evidence="3" type="ORF">GCM10011509_31080</name>
</gene>
<evidence type="ECO:0000256" key="1">
    <source>
        <dbReference type="SAM" id="Phobius"/>
    </source>
</evidence>
<dbReference type="Proteomes" id="UP000662111">
    <property type="component" value="Unassembled WGS sequence"/>
</dbReference>
<name>A0ABQ2FER1_9MICO</name>
<dbReference type="EMBL" id="BMLB01000007">
    <property type="protein sequence ID" value="GGK80361.1"/>
    <property type="molecule type" value="Genomic_DNA"/>
</dbReference>
<feature type="domain" description="DUF3592" evidence="2">
    <location>
        <begin position="37"/>
        <end position="110"/>
    </location>
</feature>
<keyword evidence="4" id="KW-1185">Reference proteome</keyword>
<sequence length="141" mass="15563">MPLLIQIVLMALGPVVLVAGVVLMRRSDAPRPTQEVVEGTLVRWEHRRVGSTVAPRELGSLPVVRFSTTQGRSVEGTPRWAADRGIYRSGHQVEVRYDRDDPASFVVRQGVLDRPYAYVVLAGAGLTFLTLVLPLALRTFT</sequence>
<evidence type="ECO:0000313" key="4">
    <source>
        <dbReference type="Proteomes" id="UP000662111"/>
    </source>
</evidence>
<evidence type="ECO:0000313" key="3">
    <source>
        <dbReference type="EMBL" id="GGK80361.1"/>
    </source>
</evidence>
<feature type="transmembrane region" description="Helical" evidence="1">
    <location>
        <begin position="6"/>
        <end position="24"/>
    </location>
</feature>
<feature type="transmembrane region" description="Helical" evidence="1">
    <location>
        <begin position="116"/>
        <end position="137"/>
    </location>
</feature>
<keyword evidence="1" id="KW-1133">Transmembrane helix</keyword>
<proteinExistence type="predicted"/>
<dbReference type="Pfam" id="PF12158">
    <property type="entry name" value="DUF3592"/>
    <property type="match status" value="1"/>
</dbReference>
<keyword evidence="1" id="KW-0812">Transmembrane</keyword>
<protein>
    <recommendedName>
        <fullName evidence="2">DUF3592 domain-containing protein</fullName>
    </recommendedName>
</protein>
<dbReference type="RefSeq" id="WP_156875811.1">
    <property type="nucleotide sequence ID" value="NZ_BMLB01000007.1"/>
</dbReference>
<keyword evidence="1" id="KW-0472">Membrane</keyword>
<reference evidence="4" key="1">
    <citation type="journal article" date="2019" name="Int. J. Syst. Evol. Microbiol.">
        <title>The Global Catalogue of Microorganisms (GCM) 10K type strain sequencing project: providing services to taxonomists for standard genome sequencing and annotation.</title>
        <authorList>
            <consortium name="The Broad Institute Genomics Platform"/>
            <consortium name="The Broad Institute Genome Sequencing Center for Infectious Disease"/>
            <person name="Wu L."/>
            <person name="Ma J."/>
        </authorList>
    </citation>
    <scope>NUCLEOTIDE SEQUENCE [LARGE SCALE GENOMIC DNA]</scope>
    <source>
        <strain evidence="4">CGMCC 1.5362</strain>
    </source>
</reference>